<evidence type="ECO:0008006" key="3">
    <source>
        <dbReference type="Google" id="ProtNLM"/>
    </source>
</evidence>
<dbReference type="NCBIfam" id="NF033491">
    <property type="entry name" value="BA3454_fam"/>
    <property type="match status" value="1"/>
</dbReference>
<evidence type="ECO:0000313" key="2">
    <source>
        <dbReference type="Proteomes" id="UP000548423"/>
    </source>
</evidence>
<evidence type="ECO:0000313" key="1">
    <source>
        <dbReference type="EMBL" id="NYE09237.1"/>
    </source>
</evidence>
<reference evidence="2" key="2">
    <citation type="submission" date="2020-08" db="EMBL/GenBank/DDBJ databases">
        <title>The Agave Microbiome: Exploring the role of microbial communities in plant adaptations to desert environments.</title>
        <authorList>
            <person name="Partida-Martinez L.P."/>
        </authorList>
    </citation>
    <scope>NUCLEOTIDE SEQUENCE [LARGE SCALE GENOMIC DNA]</scope>
    <source>
        <strain evidence="2">AT2.8</strain>
    </source>
</reference>
<reference evidence="2" key="1">
    <citation type="submission" date="2020-07" db="EMBL/GenBank/DDBJ databases">
        <authorList>
            <person name="Partida-Martinez L."/>
            <person name="Huntemann M."/>
            <person name="Clum A."/>
            <person name="Wang J."/>
            <person name="Palaniappan K."/>
            <person name="Ritter S."/>
            <person name="Chen I.-M."/>
            <person name="Stamatis D."/>
            <person name="Reddy T."/>
            <person name="O'Malley R."/>
            <person name="Daum C."/>
            <person name="Shapiro N."/>
            <person name="Ivanova N."/>
            <person name="Kyrpides N."/>
            <person name="Woyke T."/>
        </authorList>
    </citation>
    <scope>NUCLEOTIDE SEQUENCE [LARGE SCALE GENOMIC DNA]</scope>
    <source>
        <strain evidence="2">AT2.8</strain>
    </source>
</reference>
<proteinExistence type="predicted"/>
<name>A0A852TP52_9BACI</name>
<gene>
    <name evidence="1" type="ORF">F4694_006094</name>
</gene>
<comment type="caution">
    <text evidence="1">The sequence shown here is derived from an EMBL/GenBank/DDBJ whole genome shotgun (WGS) entry which is preliminary data.</text>
</comment>
<dbReference type="AlphaFoldDB" id="A0A852TP52"/>
<accession>A0A852TP52</accession>
<sequence>MLQVNVKVTYEGKDYLTNVLANPNTPDEEIYRLAFEQVERQWKNN</sequence>
<dbReference type="InterPro" id="IPR049728">
    <property type="entry name" value="BA3454-like"/>
</dbReference>
<organism evidence="1 2">
    <name type="scientific">Neobacillus niacini</name>
    <dbReference type="NCBI Taxonomy" id="86668"/>
    <lineage>
        <taxon>Bacteria</taxon>
        <taxon>Bacillati</taxon>
        <taxon>Bacillota</taxon>
        <taxon>Bacilli</taxon>
        <taxon>Bacillales</taxon>
        <taxon>Bacillaceae</taxon>
        <taxon>Neobacillus</taxon>
    </lineage>
</organism>
<dbReference type="Proteomes" id="UP000548423">
    <property type="component" value="Unassembled WGS sequence"/>
</dbReference>
<dbReference type="EMBL" id="JACCBX010000019">
    <property type="protein sequence ID" value="NYE09237.1"/>
    <property type="molecule type" value="Genomic_DNA"/>
</dbReference>
<protein>
    <recommendedName>
        <fullName evidence="3">BA3454 family stress response protein</fullName>
    </recommendedName>
</protein>